<dbReference type="SUPFAM" id="SSF54236">
    <property type="entry name" value="Ubiquitin-like"/>
    <property type="match status" value="2"/>
</dbReference>
<dbReference type="InterPro" id="IPR001478">
    <property type="entry name" value="PDZ"/>
</dbReference>
<dbReference type="CDD" id="cd01782">
    <property type="entry name" value="RA1_Afadin"/>
    <property type="match status" value="1"/>
</dbReference>
<evidence type="ECO:0000313" key="6">
    <source>
        <dbReference type="EMBL" id="CAJ0577570.1"/>
    </source>
</evidence>
<evidence type="ECO:0000256" key="2">
    <source>
        <dbReference type="SAM" id="MobiDB-lite"/>
    </source>
</evidence>
<dbReference type="InterPro" id="IPR036034">
    <property type="entry name" value="PDZ_sf"/>
</dbReference>
<dbReference type="GO" id="GO:0007165">
    <property type="term" value="P:signal transduction"/>
    <property type="evidence" value="ECO:0007669"/>
    <property type="project" value="InterPro"/>
</dbReference>
<sequence>MTTEREQLSRLVKQWNENRLDLFHLTQPTEDLEIEGVMRFYFQDVGERVSTKCIRVSSTATTRAVIDALVEKFVPDLKMLTDPEYSLWEVHEGGEERKLDLEEKPLVVQLMWHRDDREGRFLLKKHGSQYLPLSALQLHDDKDSGVLKRFSKKPEKELKKKHQGIVSVNAGREEDYAQSDIYQQVPATTFTRTISNPEVVMKKRRERKLEAKLNEMGQQGGSLKVYGAELDATRTYVTLLVSMRDRAAQILREALEKYNLGHLNLEEFCLVESTSPPDIRRSMNDLNVVEHGSERLLHPDECPLITIANRPPGAPEVFFHIRRRPSHYNRISNASSDISRGLPSRGFATDPAFVLQTADGSRGVVLPVMDGVTEVGSDKYLAEFSPQNIILGATGVHGRHCVINFEQGVVTLTPSAADAYIEVNGRPIAQTAILNEGDLIRLGPECLLRYVHSKAHADHLPPPSFSHQLQQRRLSGSSMGSTTRASQAEAESANPGYETPQIAQQMTNIPQGPPMSIQVGDYKVWDFLNEVLSHGSEESFRLAPSFALYLALRFFHTNHKPYLVQFISRIASQLAQRTQECDKAEELLFWLANASELSFLVDSDCEIRPLAQQQGASLSACVEPLLRKTVDVLTEKLLQAPEVFFDENVSDEQATNIVITVLDAFVRSARSVRLNAALTIQIASRLLHILNATLFNALIGKQQFKPRLTHSLGERLKPRIGYLMAWADRNGLELAAECQLHTITQASSFLAAPKTDIEEMGACCDKLNSAQVKRLFDLYFVGENEPPLEEEVVQAVIGVAERHGDTLSKNLEESTNFGLPFLMPTEGYVTEHLRGAPEPLLAYILRLQQRGLLHQAATLDPRSTWLVRQPTTNGIGAIQQQPITAPKPQPPPQLHNIVQPGHFGDSTASSYSGGGASGYGGQKWFPEEIVRVSLTRGPGGIGLSIVAGQGNGDPCVGIYVKKVIDGGNAALDGRLAVGDQLLSVNGIPLMGITQEDAASRMARAGPNVCFEVRKGAAQANGLAHWLNAPTTPNMGSTHQPLPMPSQQPGYQHFPKQPSYVQKQPGVRVPQQLAEPPRHQRSNSASDLYSHDPNVSISGRSICSSDFAPAGAGGTTRLPSRYRPTVIQPGRSSSGAQSPSALRKGAPSPTGLYRPPSEVPMARPSSINDQLIQPRPQQPPPVMERPPKFVSSPHHQQQPSTSSNHPLDPIAVPIFRAQSSGLQHPPPPVAQSSPRMSSGGPHIYSPIAEPPLDRDNYANLPLHRPQQAPPSPDPNSHYRSPRDLDLTRPPMPGSGSRPFSYTQGAPAVQLVKKEPAIVRPLEPNMAANRQPESRTTTFGVTGAVPTPLVALQQNGKQLKPVIRNDPLTALDRDVRNLDNMSRHNISMELDLLEMKGINMSDGEQMRYRQLLDEKAAERRDPQPRQVRHETVIDDVDPRHAYQLETSPLRLPQQYIQDIEPADSPAITGSHEVYRDPRTRRLNEIQAQNIQPSVDGAHLGFQDKMKLFAKQIGESTPKDRAKESSAQRQIERD</sequence>
<name>A0AA36CYZ4_9BILA</name>
<dbReference type="SUPFAM" id="SSF49879">
    <property type="entry name" value="SMAD/FHA domain"/>
    <property type="match status" value="1"/>
</dbReference>
<evidence type="ECO:0000259" key="5">
    <source>
        <dbReference type="PROSITE" id="PS51126"/>
    </source>
</evidence>
<dbReference type="InterPro" id="IPR029071">
    <property type="entry name" value="Ubiquitin-like_domsf"/>
</dbReference>
<feature type="domain" description="Dilute" evidence="5">
    <location>
        <begin position="564"/>
        <end position="802"/>
    </location>
</feature>
<feature type="region of interest" description="Disordered" evidence="2">
    <location>
        <begin position="1107"/>
        <end position="1297"/>
    </location>
</feature>
<feature type="compositionally biased region" description="Polar residues" evidence="2">
    <location>
        <begin position="1129"/>
        <end position="1139"/>
    </location>
</feature>
<evidence type="ECO:0000259" key="3">
    <source>
        <dbReference type="PROSITE" id="PS50106"/>
    </source>
</evidence>
<feature type="compositionally biased region" description="Low complexity" evidence="2">
    <location>
        <begin position="1190"/>
        <end position="1205"/>
    </location>
</feature>
<protein>
    <recommendedName>
        <fullName evidence="8">Afadin</fullName>
    </recommendedName>
</protein>
<feature type="domain" description="Ras-associating" evidence="4">
    <location>
        <begin position="219"/>
        <end position="326"/>
    </location>
</feature>
<feature type="compositionally biased region" description="Polar residues" evidence="2">
    <location>
        <begin position="465"/>
        <end position="486"/>
    </location>
</feature>
<evidence type="ECO:0000256" key="1">
    <source>
        <dbReference type="ARBA" id="ARBA00022889"/>
    </source>
</evidence>
<dbReference type="PROSITE" id="PS50200">
    <property type="entry name" value="RA"/>
    <property type="match status" value="2"/>
</dbReference>
<dbReference type="GO" id="GO:0032880">
    <property type="term" value="P:regulation of protein localization"/>
    <property type="evidence" value="ECO:0007669"/>
    <property type="project" value="TreeGrafter"/>
</dbReference>
<feature type="domain" description="PDZ" evidence="3">
    <location>
        <begin position="931"/>
        <end position="1016"/>
    </location>
</feature>
<dbReference type="Gene3D" id="2.60.200.20">
    <property type="match status" value="1"/>
</dbReference>
<feature type="compositionally biased region" description="Polar residues" evidence="2">
    <location>
        <begin position="1028"/>
        <end position="1049"/>
    </location>
</feature>
<feature type="domain" description="Ras-associating" evidence="4">
    <location>
        <begin position="35"/>
        <end position="128"/>
    </location>
</feature>
<dbReference type="PANTHER" id="PTHR10398:SF2">
    <property type="entry name" value="AFADIN"/>
    <property type="match status" value="1"/>
</dbReference>
<dbReference type="SMART" id="SM01132">
    <property type="entry name" value="DIL"/>
    <property type="match status" value="1"/>
</dbReference>
<gene>
    <name evidence="6" type="ORF">MSPICULIGERA_LOCUS15841</name>
</gene>
<dbReference type="InterPro" id="IPR000159">
    <property type="entry name" value="RA_dom"/>
</dbReference>
<dbReference type="GO" id="GO:0007155">
    <property type="term" value="P:cell adhesion"/>
    <property type="evidence" value="ECO:0007669"/>
    <property type="project" value="UniProtKB-KW"/>
</dbReference>
<feature type="non-terminal residue" evidence="6">
    <location>
        <position position="1531"/>
    </location>
</feature>
<dbReference type="Pfam" id="PF00788">
    <property type="entry name" value="RA"/>
    <property type="match status" value="2"/>
</dbReference>
<dbReference type="Gene3D" id="2.30.42.10">
    <property type="match status" value="1"/>
</dbReference>
<dbReference type="EMBL" id="CATQJA010002651">
    <property type="protein sequence ID" value="CAJ0577570.1"/>
    <property type="molecule type" value="Genomic_DNA"/>
</dbReference>
<dbReference type="InterPro" id="IPR008984">
    <property type="entry name" value="SMAD_FHA_dom_sf"/>
</dbReference>
<dbReference type="Pfam" id="PF00498">
    <property type="entry name" value="FHA"/>
    <property type="match status" value="1"/>
</dbReference>
<organism evidence="6 7">
    <name type="scientific">Mesorhabditis spiculigera</name>
    <dbReference type="NCBI Taxonomy" id="96644"/>
    <lineage>
        <taxon>Eukaryota</taxon>
        <taxon>Metazoa</taxon>
        <taxon>Ecdysozoa</taxon>
        <taxon>Nematoda</taxon>
        <taxon>Chromadorea</taxon>
        <taxon>Rhabditida</taxon>
        <taxon>Rhabditina</taxon>
        <taxon>Rhabditomorpha</taxon>
        <taxon>Rhabditoidea</taxon>
        <taxon>Rhabditidae</taxon>
        <taxon>Mesorhabditinae</taxon>
        <taxon>Mesorhabditis</taxon>
    </lineage>
</organism>
<dbReference type="InterPro" id="IPR028842">
    <property type="entry name" value="Afadin"/>
</dbReference>
<accession>A0AA36CYZ4</accession>
<dbReference type="SMART" id="SM00228">
    <property type="entry name" value="PDZ"/>
    <property type="match status" value="1"/>
</dbReference>
<dbReference type="GO" id="GO:0050839">
    <property type="term" value="F:cell adhesion molecule binding"/>
    <property type="evidence" value="ECO:0007669"/>
    <property type="project" value="TreeGrafter"/>
</dbReference>
<evidence type="ECO:0000313" key="7">
    <source>
        <dbReference type="Proteomes" id="UP001177023"/>
    </source>
</evidence>
<dbReference type="InterPro" id="IPR002710">
    <property type="entry name" value="Dilute_dom"/>
</dbReference>
<dbReference type="Proteomes" id="UP001177023">
    <property type="component" value="Unassembled WGS sequence"/>
</dbReference>
<feature type="region of interest" description="Disordered" evidence="2">
    <location>
        <begin position="1509"/>
        <end position="1531"/>
    </location>
</feature>
<dbReference type="InterPro" id="IPR000253">
    <property type="entry name" value="FHA_dom"/>
</dbReference>
<dbReference type="SUPFAM" id="SSF50156">
    <property type="entry name" value="PDZ domain-like"/>
    <property type="match status" value="1"/>
</dbReference>
<dbReference type="PANTHER" id="PTHR10398">
    <property type="entry name" value="AFADIN"/>
    <property type="match status" value="1"/>
</dbReference>
<feature type="region of interest" description="Disordered" evidence="2">
    <location>
        <begin position="461"/>
        <end position="496"/>
    </location>
</feature>
<reference evidence="6" key="1">
    <citation type="submission" date="2023-06" db="EMBL/GenBank/DDBJ databases">
        <authorList>
            <person name="Delattre M."/>
        </authorList>
    </citation>
    <scope>NUCLEOTIDE SEQUENCE</scope>
    <source>
        <strain evidence="6">AF72</strain>
    </source>
</reference>
<dbReference type="PROSITE" id="PS50106">
    <property type="entry name" value="PDZ"/>
    <property type="match status" value="1"/>
</dbReference>
<dbReference type="Pfam" id="PF01843">
    <property type="entry name" value="DIL"/>
    <property type="match status" value="1"/>
</dbReference>
<dbReference type="PROSITE" id="PS51126">
    <property type="entry name" value="DILUTE"/>
    <property type="match status" value="1"/>
</dbReference>
<feature type="compositionally biased region" description="Polar residues" evidence="2">
    <location>
        <begin position="1081"/>
        <end position="1092"/>
    </location>
</feature>
<proteinExistence type="predicted"/>
<dbReference type="Pfam" id="PF00595">
    <property type="entry name" value="PDZ"/>
    <property type="match status" value="1"/>
</dbReference>
<dbReference type="Gene3D" id="3.10.20.90">
    <property type="entry name" value="Phosphatidylinositol 3-kinase Catalytic Subunit, Chain A, domain 1"/>
    <property type="match status" value="2"/>
</dbReference>
<feature type="region of interest" description="Disordered" evidence="2">
    <location>
        <begin position="1026"/>
        <end position="1092"/>
    </location>
</feature>
<dbReference type="GO" id="GO:0005912">
    <property type="term" value="C:adherens junction"/>
    <property type="evidence" value="ECO:0007669"/>
    <property type="project" value="TreeGrafter"/>
</dbReference>
<keyword evidence="7" id="KW-1185">Reference proteome</keyword>
<evidence type="ECO:0008006" key="8">
    <source>
        <dbReference type="Google" id="ProtNLM"/>
    </source>
</evidence>
<comment type="caution">
    <text evidence="6">The sequence shown here is derived from an EMBL/GenBank/DDBJ whole genome shotgun (WGS) entry which is preliminary data.</text>
</comment>
<dbReference type="SMART" id="SM00314">
    <property type="entry name" value="RA"/>
    <property type="match status" value="2"/>
</dbReference>
<keyword evidence="1" id="KW-0130">Cell adhesion</keyword>
<evidence type="ECO:0000259" key="4">
    <source>
        <dbReference type="PROSITE" id="PS50200"/>
    </source>
</evidence>
<feature type="compositionally biased region" description="Basic and acidic residues" evidence="2">
    <location>
        <begin position="1514"/>
        <end position="1531"/>
    </location>
</feature>